<dbReference type="EMBL" id="JANIIK010000037">
    <property type="protein sequence ID" value="KAJ3611498.1"/>
    <property type="molecule type" value="Genomic_DNA"/>
</dbReference>
<evidence type="ECO:0000313" key="2">
    <source>
        <dbReference type="EMBL" id="KAJ3611498.1"/>
    </source>
</evidence>
<protein>
    <submittedName>
        <fullName evidence="2">Uncharacterized protein</fullName>
    </submittedName>
</protein>
<evidence type="ECO:0000256" key="1">
    <source>
        <dbReference type="SAM" id="MobiDB-lite"/>
    </source>
</evidence>
<dbReference type="Proteomes" id="UP001148018">
    <property type="component" value="Unassembled WGS sequence"/>
</dbReference>
<dbReference type="AlphaFoldDB" id="A0A9Q0ES97"/>
<organism evidence="2 3">
    <name type="scientific">Muraenolepis orangiensis</name>
    <name type="common">Patagonian moray cod</name>
    <dbReference type="NCBI Taxonomy" id="630683"/>
    <lineage>
        <taxon>Eukaryota</taxon>
        <taxon>Metazoa</taxon>
        <taxon>Chordata</taxon>
        <taxon>Craniata</taxon>
        <taxon>Vertebrata</taxon>
        <taxon>Euteleostomi</taxon>
        <taxon>Actinopterygii</taxon>
        <taxon>Neopterygii</taxon>
        <taxon>Teleostei</taxon>
        <taxon>Neoteleostei</taxon>
        <taxon>Acanthomorphata</taxon>
        <taxon>Zeiogadaria</taxon>
        <taxon>Gadariae</taxon>
        <taxon>Gadiformes</taxon>
        <taxon>Muraenolepidoidei</taxon>
        <taxon>Muraenolepididae</taxon>
        <taxon>Muraenolepis</taxon>
    </lineage>
</organism>
<accession>A0A9Q0ES97</accession>
<reference evidence="2" key="1">
    <citation type="submission" date="2022-07" db="EMBL/GenBank/DDBJ databases">
        <title>Chromosome-level genome of Muraenolepis orangiensis.</title>
        <authorList>
            <person name="Kim J."/>
        </authorList>
    </citation>
    <scope>NUCLEOTIDE SEQUENCE</scope>
    <source>
        <strain evidence="2">KU_S4_2022</strain>
        <tissue evidence="2">Muscle</tissue>
    </source>
</reference>
<feature type="region of interest" description="Disordered" evidence="1">
    <location>
        <begin position="1"/>
        <end position="25"/>
    </location>
</feature>
<dbReference type="OrthoDB" id="1683831at2759"/>
<evidence type="ECO:0000313" key="3">
    <source>
        <dbReference type="Proteomes" id="UP001148018"/>
    </source>
</evidence>
<keyword evidence="3" id="KW-1185">Reference proteome</keyword>
<sequence length="240" mass="25696">MGASLTRAAQWTPASSGGGVGGTGTLEVTPINESLLADMLTFVEQFGPEHPLEAAHVFKEPLRWTTALAASDFNEDYDISGADVQSQETGDDGRPSLRISPPTVSVETFSQLSKLAQLSGAKGPAELRACLEENRGLVVKILGPSFAAVLEGDADTSTLQLDDQQRADQQLAEDCEVKVKLYLLLQHLDDQLLSSTLTDFSKEVGLSPSAVKNEVELLKGFCSEGNKRVLKSVRYTSGLN</sequence>
<gene>
    <name evidence="2" type="ORF">NHX12_021513</name>
</gene>
<comment type="caution">
    <text evidence="2">The sequence shown here is derived from an EMBL/GenBank/DDBJ whole genome shotgun (WGS) entry which is preliminary data.</text>
</comment>
<proteinExistence type="predicted"/>
<name>A0A9Q0ES97_9TELE</name>